<proteinExistence type="predicted"/>
<dbReference type="AlphaFoldDB" id="A0A5J5HQL5"/>
<evidence type="ECO:0000313" key="6">
    <source>
        <dbReference type="EMBL" id="KAA9024128.1"/>
    </source>
</evidence>
<dbReference type="InterPro" id="IPR020449">
    <property type="entry name" value="Tscrpt_reg_AraC-type_HTH"/>
</dbReference>
<accession>A0A5J5HQL5</accession>
<evidence type="ECO:0000256" key="2">
    <source>
        <dbReference type="ARBA" id="ARBA00023125"/>
    </source>
</evidence>
<dbReference type="PANTHER" id="PTHR46796">
    <property type="entry name" value="HTH-TYPE TRANSCRIPTIONAL ACTIVATOR RHAS-RELATED"/>
    <property type="match status" value="1"/>
</dbReference>
<dbReference type="SMART" id="SM00342">
    <property type="entry name" value="HTH_ARAC"/>
    <property type="match status" value="1"/>
</dbReference>
<keyword evidence="1" id="KW-0805">Transcription regulation</keyword>
<comment type="caution">
    <text evidence="6">The sequence shown here is derived from an EMBL/GenBank/DDBJ whole genome shotgun (WGS) entry which is preliminary data.</text>
</comment>
<dbReference type="PRINTS" id="PR00032">
    <property type="entry name" value="HTHARAC"/>
</dbReference>
<keyword evidence="4" id="KW-0804">Transcription</keyword>
<dbReference type="GO" id="GO:0003700">
    <property type="term" value="F:DNA-binding transcription factor activity"/>
    <property type="evidence" value="ECO:0007669"/>
    <property type="project" value="InterPro"/>
</dbReference>
<dbReference type="InterPro" id="IPR009057">
    <property type="entry name" value="Homeodomain-like_sf"/>
</dbReference>
<dbReference type="PROSITE" id="PS01124">
    <property type="entry name" value="HTH_ARAC_FAMILY_2"/>
    <property type="match status" value="1"/>
</dbReference>
<dbReference type="Pfam" id="PF12833">
    <property type="entry name" value="HTH_18"/>
    <property type="match status" value="1"/>
</dbReference>
<dbReference type="PROSITE" id="PS00041">
    <property type="entry name" value="HTH_ARAC_FAMILY_1"/>
    <property type="match status" value="1"/>
</dbReference>
<evidence type="ECO:0000259" key="5">
    <source>
        <dbReference type="PROSITE" id="PS01124"/>
    </source>
</evidence>
<dbReference type="RefSeq" id="WP_150426884.1">
    <property type="nucleotide sequence ID" value="NZ_VYQA01000031.1"/>
</dbReference>
<dbReference type="Proteomes" id="UP000325933">
    <property type="component" value="Unassembled WGS sequence"/>
</dbReference>
<dbReference type="Gene3D" id="1.10.10.60">
    <property type="entry name" value="Homeodomain-like"/>
    <property type="match status" value="1"/>
</dbReference>
<feature type="domain" description="HTH araC/xylS-type" evidence="5">
    <location>
        <begin position="220"/>
        <end position="320"/>
    </location>
</feature>
<dbReference type="InterPro" id="IPR037923">
    <property type="entry name" value="HTH-like"/>
</dbReference>
<dbReference type="InterPro" id="IPR018060">
    <property type="entry name" value="HTH_AraC"/>
</dbReference>
<keyword evidence="2" id="KW-0238">DNA-binding</keyword>
<dbReference type="SUPFAM" id="SSF46689">
    <property type="entry name" value="Homeodomain-like"/>
    <property type="match status" value="1"/>
</dbReference>
<dbReference type="PANTHER" id="PTHR46796:SF6">
    <property type="entry name" value="ARAC SUBFAMILY"/>
    <property type="match status" value="1"/>
</dbReference>
<evidence type="ECO:0000256" key="3">
    <source>
        <dbReference type="ARBA" id="ARBA00023159"/>
    </source>
</evidence>
<evidence type="ECO:0000256" key="1">
    <source>
        <dbReference type="ARBA" id="ARBA00023015"/>
    </source>
</evidence>
<name>A0A5J5HQL5_9SPHN</name>
<dbReference type="InterPro" id="IPR018062">
    <property type="entry name" value="HTH_AraC-typ_CS"/>
</dbReference>
<dbReference type="GO" id="GO:0043565">
    <property type="term" value="F:sequence-specific DNA binding"/>
    <property type="evidence" value="ECO:0007669"/>
    <property type="project" value="InterPro"/>
</dbReference>
<reference evidence="6 7" key="1">
    <citation type="submission" date="2019-09" db="EMBL/GenBank/DDBJ databases">
        <authorList>
            <person name="Feng G."/>
        </authorList>
    </citation>
    <scope>NUCLEOTIDE SEQUENCE [LARGE SCALE GENOMIC DNA]</scope>
    <source>
        <strain evidence="6 7">KACC 19283</strain>
    </source>
</reference>
<keyword evidence="3" id="KW-0010">Activator</keyword>
<protein>
    <submittedName>
        <fullName evidence="6">Helix-turn-helix domain-containing protein</fullName>
    </submittedName>
</protein>
<dbReference type="SUPFAM" id="SSF51215">
    <property type="entry name" value="Regulatory protein AraC"/>
    <property type="match status" value="1"/>
</dbReference>
<evidence type="ECO:0000256" key="4">
    <source>
        <dbReference type="ARBA" id="ARBA00023163"/>
    </source>
</evidence>
<organism evidence="6 7">
    <name type="scientific">Sphingobium limneticum</name>
    <dbReference type="NCBI Taxonomy" id="1007511"/>
    <lineage>
        <taxon>Bacteria</taxon>
        <taxon>Pseudomonadati</taxon>
        <taxon>Pseudomonadota</taxon>
        <taxon>Alphaproteobacteria</taxon>
        <taxon>Sphingomonadales</taxon>
        <taxon>Sphingomonadaceae</taxon>
        <taxon>Sphingobium</taxon>
    </lineage>
</organism>
<dbReference type="InterPro" id="IPR035418">
    <property type="entry name" value="AraC-bd_2"/>
</dbReference>
<sequence length="335" mass="37724">MGHSTATSDAPGLGGGLLVPRANHIRVGHRSLFASQLASDLDIETPPVRAKTTEFTWTLFSNLALLRFASKACSLKYAAEAFRDFYLLKVQKEGHAAIRLDDRMITIGPGDVVLCDGAAAHQYEFDDDNEHLCLIFSKQMLEARMRRSSPPIGDMINYRIAAHRSSAILMRSYAIGLLQQLERFQTEADDPLAARVLGDTILTCYSAEFETDRRRDDSWTSVQRFVESNLEDPALRPSYICEKLRLSAKSLQRVFRSQGTSCHKYIADARLDEASRRLSDPSLSARITDIAYDVGFDDLSYFSRSFRRKFGVSAREYRHSALRGTLPLWRGRPSS</sequence>
<dbReference type="EMBL" id="VYQA01000031">
    <property type="protein sequence ID" value="KAA9024128.1"/>
    <property type="molecule type" value="Genomic_DNA"/>
</dbReference>
<dbReference type="InterPro" id="IPR050204">
    <property type="entry name" value="AraC_XylS_family_regulators"/>
</dbReference>
<dbReference type="Pfam" id="PF14525">
    <property type="entry name" value="AraC_binding_2"/>
    <property type="match status" value="1"/>
</dbReference>
<gene>
    <name evidence="6" type="ORF">F4U95_22750</name>
</gene>
<evidence type="ECO:0000313" key="7">
    <source>
        <dbReference type="Proteomes" id="UP000325933"/>
    </source>
</evidence>